<evidence type="ECO:0000259" key="14">
    <source>
        <dbReference type="PROSITE" id="PS50113"/>
    </source>
</evidence>
<evidence type="ECO:0000256" key="2">
    <source>
        <dbReference type="ARBA" id="ARBA00004651"/>
    </source>
</evidence>
<evidence type="ECO:0000256" key="1">
    <source>
        <dbReference type="ARBA" id="ARBA00000085"/>
    </source>
</evidence>
<dbReference type="EC" id="2.7.13.3" evidence="3"/>
<dbReference type="PROSITE" id="PS50113">
    <property type="entry name" value="PAC"/>
    <property type="match status" value="2"/>
</dbReference>
<dbReference type="InterPro" id="IPR005467">
    <property type="entry name" value="His_kinase_dom"/>
</dbReference>
<sequence>MKHRGIRKRIVIAVILLLVISFTLLGTALSVLIYQKEKEQFVSLQHEVVSFAANEMLWDIHELQALLGLAGENYDWARRNGITVAGFLSQILMAEHVKHHNIVDELSFFDETGRERERVSRLSVYGAADLRDLSRNDEFAVPKKSGEAYFGPVTFEQSTFAPYMTMSVPVMDAKRSNIQSVLMANIRLNKIWQNAVERTIGKTGTIFITDDRGKVLAHPDPSVIFRNTFYTPSSLEGIHRGLSNTDVMLVGRKVEVGNRIFFVYAAVPFEEVIGLSRDTLFAVAIFFCGFLVFSISLCLVAVNRIVRPIETLANNARKITAGELTATLNIKSSDEIGELSGALNVMTARLMDTIHSLEQRNELVNNVLNSMTHPFYVIDANDFTIKMANPAANFSVEMGKTTCYALTHKSGEPCKENEHPCVIQEIKRTGKTVTVEHVHRGDNGEQHFYEVHGYPIYDKAGNIVQVIEYNFDITERRKIEDQLRMSEQKNRIITSSAKDAIIMMDEDGRMLFWNPAAETIFGYDEEEMIGRELHSIIVPDSYRDEYLEGMGKLRENGNGAGAGQTIEIVAKRKNGTEFPVALSLSAFQLNNRWHAVGIARDITQRRLAEKRILDSLEEKGLLLQEIHHRVKNNLQIISSLLDLQLEYVAGRKPQDVFSEIKNRVKSIALVHEKLYLSKDISKVDFNDYLLTLIDNLYRSYNISLARIALKLDVEDVFLGIDTAIPCGLVINELFTNALKYAFPGERNGEVHVMLRKTGKDEKGVGLYELRVEDNGIGMPHEVDTRGSKTLGLHLVTTLVEHQLRGSIDLKREGGTKFYIRFKELKYKKRV</sequence>
<feature type="domain" description="Histidine kinase" evidence="12">
    <location>
        <begin position="625"/>
        <end position="825"/>
    </location>
</feature>
<reference evidence="17" key="1">
    <citation type="submission" date="2018-03" db="EMBL/GenBank/DDBJ databases">
        <authorList>
            <person name="Zecchin S."/>
        </authorList>
    </citation>
    <scope>NUCLEOTIDE SEQUENCE [LARGE SCALE GENOMIC DNA]</scope>
</reference>
<evidence type="ECO:0000256" key="6">
    <source>
        <dbReference type="ARBA" id="ARBA00022679"/>
    </source>
</evidence>
<evidence type="ECO:0000313" key="17">
    <source>
        <dbReference type="Proteomes" id="UP000245125"/>
    </source>
</evidence>
<name>A0A2U3QE86_9BACT</name>
<keyword evidence="17" id="KW-1185">Reference proteome</keyword>
<dbReference type="CDD" id="cd00130">
    <property type="entry name" value="PAS"/>
    <property type="match status" value="1"/>
</dbReference>
<proteinExistence type="predicted"/>
<evidence type="ECO:0000259" key="12">
    <source>
        <dbReference type="PROSITE" id="PS50109"/>
    </source>
</evidence>
<feature type="domain" description="PAS" evidence="13">
    <location>
        <begin position="486"/>
        <end position="541"/>
    </location>
</feature>
<evidence type="ECO:0000256" key="3">
    <source>
        <dbReference type="ARBA" id="ARBA00012438"/>
    </source>
</evidence>
<dbReference type="GO" id="GO:0004673">
    <property type="term" value="F:protein histidine kinase activity"/>
    <property type="evidence" value="ECO:0007669"/>
    <property type="project" value="UniProtKB-EC"/>
</dbReference>
<dbReference type="Pfam" id="PF08448">
    <property type="entry name" value="PAS_4"/>
    <property type="match status" value="1"/>
</dbReference>
<dbReference type="InterPro" id="IPR013656">
    <property type="entry name" value="PAS_4"/>
</dbReference>
<dbReference type="Gene3D" id="3.30.565.10">
    <property type="entry name" value="Histidine kinase-like ATPase, C-terminal domain"/>
    <property type="match status" value="1"/>
</dbReference>
<dbReference type="AlphaFoldDB" id="A0A2U3QE86"/>
<evidence type="ECO:0000256" key="9">
    <source>
        <dbReference type="ARBA" id="ARBA00022989"/>
    </source>
</evidence>
<dbReference type="PANTHER" id="PTHR43065:SF23">
    <property type="entry name" value="SENSOR HISTIDINE KINASE PDTAS"/>
    <property type="match status" value="1"/>
</dbReference>
<feature type="domain" description="PAC" evidence="14">
    <location>
        <begin position="431"/>
        <end position="485"/>
    </location>
</feature>
<organism evidence="16 17">
    <name type="scientific">Candidatus Sulfobium mesophilum</name>
    <dbReference type="NCBI Taxonomy" id="2016548"/>
    <lineage>
        <taxon>Bacteria</taxon>
        <taxon>Pseudomonadati</taxon>
        <taxon>Nitrospirota</taxon>
        <taxon>Nitrospiria</taxon>
        <taxon>Nitrospirales</taxon>
        <taxon>Nitrospiraceae</taxon>
        <taxon>Candidatus Sulfobium</taxon>
    </lineage>
</organism>
<evidence type="ECO:0000259" key="15">
    <source>
        <dbReference type="PROSITE" id="PS50885"/>
    </source>
</evidence>
<dbReference type="Gene3D" id="3.30.450.20">
    <property type="entry name" value="PAS domain"/>
    <property type="match status" value="3"/>
</dbReference>
<evidence type="ECO:0000256" key="10">
    <source>
        <dbReference type="ARBA" id="ARBA00023136"/>
    </source>
</evidence>
<dbReference type="PROSITE" id="PS50112">
    <property type="entry name" value="PAS"/>
    <property type="match status" value="1"/>
</dbReference>
<dbReference type="SMART" id="SM00304">
    <property type="entry name" value="HAMP"/>
    <property type="match status" value="1"/>
</dbReference>
<dbReference type="InterPro" id="IPR000700">
    <property type="entry name" value="PAS-assoc_C"/>
</dbReference>
<comment type="catalytic activity">
    <reaction evidence="1">
        <text>ATP + protein L-histidine = ADP + protein N-phospho-L-histidine.</text>
        <dbReference type="EC" id="2.7.13.3"/>
    </reaction>
</comment>
<keyword evidence="7 11" id="KW-0812">Transmembrane</keyword>
<evidence type="ECO:0000256" key="5">
    <source>
        <dbReference type="ARBA" id="ARBA00022553"/>
    </source>
</evidence>
<dbReference type="SMART" id="SM00387">
    <property type="entry name" value="HATPase_c"/>
    <property type="match status" value="1"/>
</dbReference>
<keyword evidence="6" id="KW-0808">Transferase</keyword>
<accession>A0A2U3QE86</accession>
<dbReference type="Proteomes" id="UP000245125">
    <property type="component" value="Unassembled WGS sequence"/>
</dbReference>
<evidence type="ECO:0000313" key="16">
    <source>
        <dbReference type="EMBL" id="SPP99728.1"/>
    </source>
</evidence>
<dbReference type="PROSITE" id="PS50109">
    <property type="entry name" value="HIS_KIN"/>
    <property type="match status" value="1"/>
</dbReference>
<keyword evidence="5" id="KW-0597">Phosphoprotein</keyword>
<dbReference type="PROSITE" id="PS50885">
    <property type="entry name" value="HAMP"/>
    <property type="match status" value="1"/>
</dbReference>
<evidence type="ECO:0000256" key="7">
    <source>
        <dbReference type="ARBA" id="ARBA00022692"/>
    </source>
</evidence>
<dbReference type="InterPro" id="IPR011495">
    <property type="entry name" value="Sig_transdc_His_kin_sub2_dim/P"/>
</dbReference>
<evidence type="ECO:0000256" key="4">
    <source>
        <dbReference type="ARBA" id="ARBA00022475"/>
    </source>
</evidence>
<dbReference type="PANTHER" id="PTHR43065">
    <property type="entry name" value="SENSOR HISTIDINE KINASE"/>
    <property type="match status" value="1"/>
</dbReference>
<evidence type="ECO:0000259" key="13">
    <source>
        <dbReference type="PROSITE" id="PS50112"/>
    </source>
</evidence>
<dbReference type="CDD" id="cd06225">
    <property type="entry name" value="HAMP"/>
    <property type="match status" value="1"/>
</dbReference>
<feature type="domain" description="HAMP" evidence="15">
    <location>
        <begin position="303"/>
        <end position="355"/>
    </location>
</feature>
<dbReference type="InterPro" id="IPR003660">
    <property type="entry name" value="HAMP_dom"/>
</dbReference>
<dbReference type="SMART" id="SM00091">
    <property type="entry name" value="PAS"/>
    <property type="match status" value="1"/>
</dbReference>
<feature type="domain" description="PAC" evidence="14">
    <location>
        <begin position="564"/>
        <end position="614"/>
    </location>
</feature>
<dbReference type="SUPFAM" id="SSF158472">
    <property type="entry name" value="HAMP domain-like"/>
    <property type="match status" value="1"/>
</dbReference>
<gene>
    <name evidence="16" type="ORF">NBG4_110031</name>
</gene>
<dbReference type="InterPro" id="IPR035965">
    <property type="entry name" value="PAS-like_dom_sf"/>
</dbReference>
<keyword evidence="9 11" id="KW-1133">Transmembrane helix</keyword>
<dbReference type="GO" id="GO:0007165">
    <property type="term" value="P:signal transduction"/>
    <property type="evidence" value="ECO:0007669"/>
    <property type="project" value="InterPro"/>
</dbReference>
<dbReference type="Gene3D" id="6.10.340.10">
    <property type="match status" value="1"/>
</dbReference>
<comment type="subcellular location">
    <subcellularLocation>
        <location evidence="2">Cell membrane</location>
        <topology evidence="2">Multi-pass membrane protein</topology>
    </subcellularLocation>
</comment>
<dbReference type="InterPro" id="IPR000014">
    <property type="entry name" value="PAS"/>
</dbReference>
<dbReference type="SMART" id="SM00086">
    <property type="entry name" value="PAC"/>
    <property type="match status" value="2"/>
</dbReference>
<keyword evidence="4" id="KW-1003">Cell membrane</keyword>
<dbReference type="InterPro" id="IPR036890">
    <property type="entry name" value="HATPase_C_sf"/>
</dbReference>
<dbReference type="EMBL" id="OUUY01000013">
    <property type="protein sequence ID" value="SPP99728.1"/>
    <property type="molecule type" value="Genomic_DNA"/>
</dbReference>
<keyword evidence="10 11" id="KW-0472">Membrane</keyword>
<dbReference type="Pfam" id="PF07568">
    <property type="entry name" value="HisKA_2"/>
    <property type="match status" value="1"/>
</dbReference>
<feature type="transmembrane region" description="Helical" evidence="11">
    <location>
        <begin position="280"/>
        <end position="302"/>
    </location>
</feature>
<dbReference type="SUPFAM" id="SSF55874">
    <property type="entry name" value="ATPase domain of HSP90 chaperone/DNA topoisomerase II/histidine kinase"/>
    <property type="match status" value="1"/>
</dbReference>
<dbReference type="Pfam" id="PF02743">
    <property type="entry name" value="dCache_1"/>
    <property type="match status" value="1"/>
</dbReference>
<keyword evidence="8" id="KW-0418">Kinase</keyword>
<dbReference type="CDD" id="cd18773">
    <property type="entry name" value="PDC1_HK_sensor"/>
    <property type="match status" value="1"/>
</dbReference>
<dbReference type="Pfam" id="PF00672">
    <property type="entry name" value="HAMP"/>
    <property type="match status" value="1"/>
</dbReference>
<dbReference type="NCBIfam" id="TIGR00229">
    <property type="entry name" value="sensory_box"/>
    <property type="match status" value="1"/>
</dbReference>
<dbReference type="SUPFAM" id="SSF55785">
    <property type="entry name" value="PYP-like sensor domain (PAS domain)"/>
    <property type="match status" value="2"/>
</dbReference>
<dbReference type="Pfam" id="PF02518">
    <property type="entry name" value="HATPase_c"/>
    <property type="match status" value="1"/>
</dbReference>
<dbReference type="GO" id="GO:0005886">
    <property type="term" value="C:plasma membrane"/>
    <property type="evidence" value="ECO:0007669"/>
    <property type="project" value="UniProtKB-SubCell"/>
</dbReference>
<evidence type="ECO:0000256" key="11">
    <source>
        <dbReference type="SAM" id="Phobius"/>
    </source>
</evidence>
<dbReference type="InterPro" id="IPR003594">
    <property type="entry name" value="HATPase_dom"/>
</dbReference>
<evidence type="ECO:0000256" key="8">
    <source>
        <dbReference type="ARBA" id="ARBA00022777"/>
    </source>
</evidence>
<dbReference type="Pfam" id="PF13426">
    <property type="entry name" value="PAS_9"/>
    <property type="match status" value="1"/>
</dbReference>
<dbReference type="InterPro" id="IPR033479">
    <property type="entry name" value="dCache_1"/>
</dbReference>
<dbReference type="InterPro" id="IPR001610">
    <property type="entry name" value="PAC"/>
</dbReference>
<protein>
    <recommendedName>
        <fullName evidence="3">histidine kinase</fullName>
        <ecNumber evidence="3">2.7.13.3</ecNumber>
    </recommendedName>
</protein>